<protein>
    <submittedName>
        <fullName evidence="3">Uncharacterized protein</fullName>
    </submittedName>
</protein>
<dbReference type="Proteomes" id="UP001598352">
    <property type="component" value="Unassembled WGS sequence"/>
</dbReference>
<feature type="transmembrane region" description="Helical" evidence="2">
    <location>
        <begin position="20"/>
        <end position="42"/>
    </location>
</feature>
<comment type="caution">
    <text evidence="3">The sequence shown here is derived from an EMBL/GenBank/DDBJ whole genome shotgun (WGS) entry which is preliminary data.</text>
</comment>
<feature type="region of interest" description="Disordered" evidence="1">
    <location>
        <begin position="182"/>
        <end position="204"/>
    </location>
</feature>
<name>A0ABW6EV78_9ACTN</name>
<evidence type="ECO:0000313" key="3">
    <source>
        <dbReference type="EMBL" id="MFD4821362.1"/>
    </source>
</evidence>
<keyword evidence="2" id="KW-1133">Transmembrane helix</keyword>
<evidence type="ECO:0000256" key="2">
    <source>
        <dbReference type="SAM" id="Phobius"/>
    </source>
</evidence>
<evidence type="ECO:0000313" key="4">
    <source>
        <dbReference type="Proteomes" id="UP001598352"/>
    </source>
</evidence>
<accession>A0ABW6EV78</accession>
<keyword evidence="2" id="KW-0812">Transmembrane</keyword>
<proteinExistence type="predicted"/>
<keyword evidence="2" id="KW-0472">Membrane</keyword>
<dbReference type="EMBL" id="JBHXKZ010000001">
    <property type="protein sequence ID" value="MFD4821362.1"/>
    <property type="molecule type" value="Genomic_DNA"/>
</dbReference>
<sequence length="227" mass="24888">MTEGSPRQGTGRRWWQHLWVWLAGLAAAIISGVVVALVAGWFEPDPPLPPRLTNAEYIRVFSGEGELQSPYRRAKTFEAGECPNRSILSSDPEALRCHVRNTILDPCWLGTQTAVCISAPWAHDATVIDQATLTAGPQPSQDPQAPPWALEIRDPTHDATLRCRAVPGAQQTVAGQRINWACDDEDGRPAGSGVGSPTRSDEKPWTVLYNPEGSAEVRRTDVLTVWY</sequence>
<organism evidence="3 4">
    <name type="scientific">Streptomyces rubiginosohelvolus</name>
    <dbReference type="NCBI Taxonomy" id="67362"/>
    <lineage>
        <taxon>Bacteria</taxon>
        <taxon>Bacillati</taxon>
        <taxon>Actinomycetota</taxon>
        <taxon>Actinomycetes</taxon>
        <taxon>Kitasatosporales</taxon>
        <taxon>Streptomycetaceae</taxon>
        <taxon>Streptomyces</taxon>
    </lineage>
</organism>
<gene>
    <name evidence="3" type="ORF">ACFWOQ_02185</name>
</gene>
<evidence type="ECO:0000256" key="1">
    <source>
        <dbReference type="SAM" id="MobiDB-lite"/>
    </source>
</evidence>
<keyword evidence="4" id="KW-1185">Reference proteome</keyword>
<reference evidence="3 4" key="1">
    <citation type="submission" date="2024-09" db="EMBL/GenBank/DDBJ databases">
        <title>The Natural Products Discovery Center: Release of the First 8490 Sequenced Strains for Exploring Actinobacteria Biosynthetic Diversity.</title>
        <authorList>
            <person name="Kalkreuter E."/>
            <person name="Kautsar S.A."/>
            <person name="Yang D."/>
            <person name="Bader C.D."/>
            <person name="Teijaro C.N."/>
            <person name="Fluegel L."/>
            <person name="Davis C.M."/>
            <person name="Simpson J.R."/>
            <person name="Lauterbach L."/>
            <person name="Steele A.D."/>
            <person name="Gui C."/>
            <person name="Meng S."/>
            <person name="Li G."/>
            <person name="Viehrig K."/>
            <person name="Ye F."/>
            <person name="Su P."/>
            <person name="Kiefer A.F."/>
            <person name="Nichols A."/>
            <person name="Cepeda A.J."/>
            <person name="Yan W."/>
            <person name="Fan B."/>
            <person name="Jiang Y."/>
            <person name="Adhikari A."/>
            <person name="Zheng C.-J."/>
            <person name="Schuster L."/>
            <person name="Cowan T.M."/>
            <person name="Smanski M.J."/>
            <person name="Chevrette M.G."/>
            <person name="De Carvalho L.P.S."/>
            <person name="Shen B."/>
        </authorList>
    </citation>
    <scope>NUCLEOTIDE SEQUENCE [LARGE SCALE GENOMIC DNA]</scope>
    <source>
        <strain evidence="3 4">NPDC058428</strain>
    </source>
</reference>
<dbReference type="RefSeq" id="WP_382762046.1">
    <property type="nucleotide sequence ID" value="NZ_JBHXKZ010000001.1"/>
</dbReference>